<accession>A0ABY7UP71</accession>
<evidence type="ECO:0000256" key="1">
    <source>
        <dbReference type="SAM" id="Phobius"/>
    </source>
</evidence>
<protein>
    <recommendedName>
        <fullName evidence="4">Holin of 3TMs, for gene-transfer release</fullName>
    </recommendedName>
</protein>
<gene>
    <name evidence="2" type="ORF">PRL19_08675</name>
</gene>
<dbReference type="EMBL" id="CP117466">
    <property type="protein sequence ID" value="WDA11393.1"/>
    <property type="molecule type" value="Genomic_DNA"/>
</dbReference>
<evidence type="ECO:0000313" key="3">
    <source>
        <dbReference type="Proteomes" id="UP001216899"/>
    </source>
</evidence>
<sequence>MNPLMLFKTLRDLSALIDQANHLAGPDKRWSLAFTNRSFIVACVAFVAAAALMLGLPFPMPIDVTAETVYAVITVAGLLWAGIERMLGKTRAVWNKKQAVEAVVEADALTTALNKVPGVSAKPPR</sequence>
<dbReference type="RefSeq" id="WP_273742649.1">
    <property type="nucleotide sequence ID" value="NZ_CP117466.1"/>
</dbReference>
<dbReference type="Proteomes" id="UP001216899">
    <property type="component" value="Chromosome"/>
</dbReference>
<feature type="transmembrane region" description="Helical" evidence="1">
    <location>
        <begin position="68"/>
        <end position="87"/>
    </location>
</feature>
<evidence type="ECO:0000313" key="2">
    <source>
        <dbReference type="EMBL" id="WDA11393.1"/>
    </source>
</evidence>
<evidence type="ECO:0008006" key="4">
    <source>
        <dbReference type="Google" id="ProtNLM"/>
    </source>
</evidence>
<name>A0ABY7UP71_9RHOB</name>
<organism evidence="2 3">
    <name type="scientific">Paracoccus marcusii</name>
    <dbReference type="NCBI Taxonomy" id="59779"/>
    <lineage>
        <taxon>Bacteria</taxon>
        <taxon>Pseudomonadati</taxon>
        <taxon>Pseudomonadota</taxon>
        <taxon>Alphaproteobacteria</taxon>
        <taxon>Rhodobacterales</taxon>
        <taxon>Paracoccaceae</taxon>
        <taxon>Paracoccus</taxon>
    </lineage>
</organism>
<keyword evidence="1" id="KW-0812">Transmembrane</keyword>
<proteinExistence type="predicted"/>
<reference evidence="2 3" key="1">
    <citation type="submission" date="2023-02" db="EMBL/GenBank/DDBJ databases">
        <title>Whole genome sequenc of Paracoccus marcusii MBLB0836.</title>
        <authorList>
            <person name="Seo M.-J."/>
            <person name="Cho E.-S."/>
            <person name="Hwang C.Y."/>
        </authorList>
    </citation>
    <scope>NUCLEOTIDE SEQUENCE [LARGE SCALE GENOMIC DNA]</scope>
    <source>
        <strain evidence="2 3">MBLB0836</strain>
    </source>
</reference>
<keyword evidence="3" id="KW-1185">Reference proteome</keyword>
<feature type="transmembrane region" description="Helical" evidence="1">
    <location>
        <begin position="38"/>
        <end position="56"/>
    </location>
</feature>
<keyword evidence="1" id="KW-1133">Transmembrane helix</keyword>
<keyword evidence="1" id="KW-0472">Membrane</keyword>